<evidence type="ECO:0000256" key="9">
    <source>
        <dbReference type="SAM" id="Phobius"/>
    </source>
</evidence>
<dbReference type="InterPro" id="IPR044865">
    <property type="entry name" value="MRH_dom"/>
</dbReference>
<organism evidence="11 12">
    <name type="scientific">Zygotorulaspora mrakii</name>
    <name type="common">Zygosaccharomyces mrakii</name>
    <dbReference type="NCBI Taxonomy" id="42260"/>
    <lineage>
        <taxon>Eukaryota</taxon>
        <taxon>Fungi</taxon>
        <taxon>Dikarya</taxon>
        <taxon>Ascomycota</taxon>
        <taxon>Saccharomycotina</taxon>
        <taxon>Saccharomycetes</taxon>
        <taxon>Saccharomycetales</taxon>
        <taxon>Saccharomycetaceae</taxon>
        <taxon>Zygotorulaspora</taxon>
    </lineage>
</organism>
<evidence type="ECO:0000313" key="12">
    <source>
        <dbReference type="Proteomes" id="UP000509704"/>
    </source>
</evidence>
<dbReference type="PANTHER" id="PTHR15071:SF0">
    <property type="entry name" value="MANNOSE 6-PHOSPHATE RECEPTOR-LIKE PROTEIN 1"/>
    <property type="match status" value="1"/>
</dbReference>
<dbReference type="FunFam" id="2.70.130.10:FF:000024">
    <property type="entry name" value="Putative vacuolar sorting receptor"/>
    <property type="match status" value="1"/>
</dbReference>
<evidence type="ECO:0000256" key="8">
    <source>
        <dbReference type="SAM" id="MobiDB-lite"/>
    </source>
</evidence>
<feature type="domain" description="MRH" evidence="10">
    <location>
        <begin position="81"/>
        <end position="249"/>
    </location>
</feature>
<evidence type="ECO:0000256" key="1">
    <source>
        <dbReference type="ARBA" id="ARBA00004614"/>
    </source>
</evidence>
<keyword evidence="6 9" id="KW-0472">Membrane</keyword>
<evidence type="ECO:0000256" key="4">
    <source>
        <dbReference type="ARBA" id="ARBA00022729"/>
    </source>
</evidence>
<dbReference type="Gene3D" id="2.70.130.10">
    <property type="entry name" value="Mannose-6-phosphate receptor binding domain"/>
    <property type="match status" value="1"/>
</dbReference>
<keyword evidence="3 9" id="KW-0812">Transmembrane</keyword>
<evidence type="ECO:0000256" key="5">
    <source>
        <dbReference type="ARBA" id="ARBA00022989"/>
    </source>
</evidence>
<dbReference type="Proteomes" id="UP000509704">
    <property type="component" value="Chromosome 1"/>
</dbReference>
<feature type="region of interest" description="Disordered" evidence="8">
    <location>
        <begin position="53"/>
        <end position="75"/>
    </location>
</feature>
<reference evidence="11 12" key="1">
    <citation type="submission" date="2020-07" db="EMBL/GenBank/DDBJ databases">
        <title>The yeast mating-type switching endonuclease HO is a domesticated member of an unorthodox homing genetic element family.</title>
        <authorList>
            <person name="Coughlan A.Y."/>
            <person name="Lombardi L."/>
            <person name="Braun-Galleani S."/>
            <person name="Martos A.R."/>
            <person name="Galeote V."/>
            <person name="Bigey F."/>
            <person name="Dequin S."/>
            <person name="Byrne K.P."/>
            <person name="Wolfe K.H."/>
        </authorList>
    </citation>
    <scope>NUCLEOTIDE SEQUENCE [LARGE SCALE GENOMIC DNA]</scope>
    <source>
        <strain evidence="11 12">NRRL Y-6702</strain>
    </source>
</reference>
<evidence type="ECO:0000256" key="2">
    <source>
        <dbReference type="ARBA" id="ARBA00022448"/>
    </source>
</evidence>
<dbReference type="InterPro" id="IPR009011">
    <property type="entry name" value="Man6P_isomerase_rcpt-bd_dom_sf"/>
</dbReference>
<dbReference type="PANTHER" id="PTHR15071">
    <property type="entry name" value="MANNOSE-6-PHOSPHATE RECEPTOR FAMILY MEMBER"/>
    <property type="match status" value="1"/>
</dbReference>
<dbReference type="AlphaFoldDB" id="A0A7H9AWV7"/>
<dbReference type="PROSITE" id="PS51914">
    <property type="entry name" value="MRH"/>
    <property type="match status" value="1"/>
</dbReference>
<dbReference type="GO" id="GO:0010008">
    <property type="term" value="C:endosome membrane"/>
    <property type="evidence" value="ECO:0007669"/>
    <property type="project" value="UniProtKB-SubCell"/>
</dbReference>
<dbReference type="RefSeq" id="XP_037141997.1">
    <property type="nucleotide sequence ID" value="XM_037286102.1"/>
</dbReference>
<evidence type="ECO:0000256" key="6">
    <source>
        <dbReference type="ARBA" id="ARBA00023136"/>
    </source>
</evidence>
<feature type="transmembrane region" description="Helical" evidence="9">
    <location>
        <begin position="256"/>
        <end position="275"/>
    </location>
</feature>
<dbReference type="KEGG" id="zmk:HG535_0A02070"/>
<feature type="compositionally biased region" description="Basic and acidic residues" evidence="8">
    <location>
        <begin position="62"/>
        <end position="74"/>
    </location>
</feature>
<evidence type="ECO:0000256" key="7">
    <source>
        <dbReference type="ARBA" id="ARBA00023157"/>
    </source>
</evidence>
<keyword evidence="4" id="KW-0732">Signal</keyword>
<evidence type="ECO:0000256" key="3">
    <source>
        <dbReference type="ARBA" id="ARBA00022692"/>
    </source>
</evidence>
<dbReference type="SUPFAM" id="SSF50911">
    <property type="entry name" value="Mannose 6-phosphate receptor domain"/>
    <property type="match status" value="1"/>
</dbReference>
<evidence type="ECO:0000313" key="11">
    <source>
        <dbReference type="EMBL" id="QLG70269.1"/>
    </source>
</evidence>
<name>A0A7H9AWV7_ZYGMR</name>
<comment type="subcellular location">
    <subcellularLocation>
        <location evidence="1">Golgi apparatus membrane</location>
        <topology evidence="1">Single-pass type I membrane protein</topology>
    </subcellularLocation>
</comment>
<dbReference type="EMBL" id="CP058604">
    <property type="protein sequence ID" value="QLG70269.1"/>
    <property type="molecule type" value="Genomic_DNA"/>
</dbReference>
<feature type="compositionally biased region" description="Polar residues" evidence="8">
    <location>
        <begin position="114"/>
        <end position="123"/>
    </location>
</feature>
<dbReference type="GO" id="GO:0007034">
    <property type="term" value="P:vacuolar transport"/>
    <property type="evidence" value="ECO:0007669"/>
    <property type="project" value="TreeGrafter"/>
</dbReference>
<keyword evidence="2" id="KW-0813">Transport</keyword>
<dbReference type="OrthoDB" id="4504960at2759"/>
<keyword evidence="7" id="KW-1015">Disulfide bond</keyword>
<proteinExistence type="predicted"/>
<evidence type="ECO:0000259" key="10">
    <source>
        <dbReference type="PROSITE" id="PS51914"/>
    </source>
</evidence>
<keyword evidence="5 9" id="KW-1133">Transmembrane helix</keyword>
<dbReference type="GO" id="GO:0000139">
    <property type="term" value="C:Golgi membrane"/>
    <property type="evidence" value="ECO:0007669"/>
    <property type="project" value="UniProtKB-SubCell"/>
</dbReference>
<keyword evidence="12" id="KW-1185">Reference proteome</keyword>
<feature type="transmembrane region" description="Helical" evidence="9">
    <location>
        <begin position="26"/>
        <end position="45"/>
    </location>
</feature>
<gene>
    <name evidence="11" type="ORF">HG535_0A02070</name>
</gene>
<feature type="region of interest" description="Disordered" evidence="8">
    <location>
        <begin position="97"/>
        <end position="127"/>
    </location>
</feature>
<accession>A0A7H9AWV7</accession>
<protein>
    <recommendedName>
        <fullName evidence="10">MRH domain-containing protein</fullName>
    </recommendedName>
</protein>
<dbReference type="GO" id="GO:0005770">
    <property type="term" value="C:late endosome"/>
    <property type="evidence" value="ECO:0007669"/>
    <property type="project" value="TreeGrafter"/>
</dbReference>
<dbReference type="GeneID" id="59233905"/>
<sequence>MATLRVLRQNGRSNPAPIMISSKKSVAIVSTLIICFGAVAYFHSFHTTSTETTRSTIGKLNGKGDESNIERDDKDENEDDLFCAVFNPLSGTYIDLSQLSSTPNKPLVDDGKKGSNTGSTKNPPKSRWMIRGWDYDTNFTLGICSSPVTAQEEPQLDNHTGGFYTDPKDESKLVSIGDFATKPKVSGNRKLTLQYHNGSMCPNKVDRKSTLLYFVCDKEISAKAQMTYIGNLHECSYFFEVRSIYACPTTNKSKEVNVLGIFVGIFAVFFIVEYGGRRWLYGKMKTHFNSSGLASSSSGLSSLSPSQGLNLSNERSFRPRWEYIEREPKWKSIFKTLGNLLTTGLRAPRKYVKPTLGAGGPIRLSSQSTRGHDSFLQDMEQQNNILDSLEVATSDSNSTIDSTTRRLD</sequence>